<dbReference type="InterPro" id="IPR013328">
    <property type="entry name" value="6PGD_dom2"/>
</dbReference>
<reference evidence="13" key="2">
    <citation type="submission" date="2021-03" db="EMBL/GenBank/DDBJ databases">
        <authorList>
            <person name="Alouane T."/>
            <person name="Langin T."/>
            <person name="Bonhomme L."/>
        </authorList>
    </citation>
    <scope>NUCLEOTIDE SEQUENCE</scope>
    <source>
        <strain evidence="13">MDC_Fg202</strain>
    </source>
</reference>
<feature type="domain" description="3-hydroxyisobutyrate dehydrogenase-like NAD-binding" evidence="12">
    <location>
        <begin position="177"/>
        <end position="293"/>
    </location>
</feature>
<evidence type="ECO:0000259" key="11">
    <source>
        <dbReference type="Pfam" id="PF03446"/>
    </source>
</evidence>
<dbReference type="GO" id="GO:0050661">
    <property type="term" value="F:NADP binding"/>
    <property type="evidence" value="ECO:0007669"/>
    <property type="project" value="InterPro"/>
</dbReference>
<dbReference type="PANTHER" id="PTHR43580">
    <property type="entry name" value="OXIDOREDUCTASE GLYR1-RELATED"/>
    <property type="match status" value="1"/>
</dbReference>
<dbReference type="InterPro" id="IPR051265">
    <property type="entry name" value="HIBADH-related_NP60_sf"/>
</dbReference>
<comment type="similarity">
    <text evidence="2">Belongs to the HIBADH-related family. NP60 subfamily.</text>
</comment>
<evidence type="ECO:0000256" key="6">
    <source>
        <dbReference type="ARBA" id="ARBA00022781"/>
    </source>
</evidence>
<evidence type="ECO:0000256" key="3">
    <source>
        <dbReference type="ARBA" id="ARBA00008328"/>
    </source>
</evidence>
<organism evidence="14">
    <name type="scientific">Gibberella zeae</name>
    <name type="common">Wheat head blight fungus</name>
    <name type="synonym">Fusarium graminearum</name>
    <dbReference type="NCBI Taxonomy" id="5518"/>
    <lineage>
        <taxon>Eukaryota</taxon>
        <taxon>Fungi</taxon>
        <taxon>Dikarya</taxon>
        <taxon>Ascomycota</taxon>
        <taxon>Pezizomycotina</taxon>
        <taxon>Sordariomycetes</taxon>
        <taxon>Hypocreomycetidae</taxon>
        <taxon>Hypocreales</taxon>
        <taxon>Nectriaceae</taxon>
        <taxon>Fusarium</taxon>
    </lineage>
</organism>
<dbReference type="GO" id="GO:0051287">
    <property type="term" value="F:NAD binding"/>
    <property type="evidence" value="ECO:0007669"/>
    <property type="project" value="InterPro"/>
</dbReference>
<dbReference type="SUPFAM" id="SSF51735">
    <property type="entry name" value="NAD(P)-binding Rossmann-fold domains"/>
    <property type="match status" value="1"/>
</dbReference>
<dbReference type="InterPro" id="IPR036291">
    <property type="entry name" value="NAD(P)-bd_dom_sf"/>
</dbReference>
<feature type="transmembrane region" description="Helical" evidence="10">
    <location>
        <begin position="390"/>
        <end position="413"/>
    </location>
</feature>
<keyword evidence="7 10" id="KW-1133">Transmembrane helix</keyword>
<dbReference type="Gene3D" id="3.40.50.720">
    <property type="entry name" value="NAD(P)-binding Rossmann-like Domain"/>
    <property type="match status" value="1"/>
</dbReference>
<keyword evidence="9 10" id="KW-0472">Membrane</keyword>
<dbReference type="InterPro" id="IPR008389">
    <property type="entry name" value="ATPase_V0-cplx_e1/e2_su"/>
</dbReference>
<keyword evidence="5 10" id="KW-0812">Transmembrane</keyword>
<dbReference type="InterPro" id="IPR008927">
    <property type="entry name" value="6-PGluconate_DH-like_C_sf"/>
</dbReference>
<dbReference type="InterPro" id="IPR029154">
    <property type="entry name" value="HIBADH-like_NADP-bd"/>
</dbReference>
<dbReference type="Pfam" id="PF05493">
    <property type="entry name" value="ATP_synt_H"/>
    <property type="match status" value="1"/>
</dbReference>
<keyword evidence="6" id="KW-0375">Hydrogen ion transport</keyword>
<evidence type="ECO:0000256" key="4">
    <source>
        <dbReference type="ARBA" id="ARBA00022448"/>
    </source>
</evidence>
<name>A0A4E9ELP6_GIBZA</name>
<evidence type="ECO:0000313" key="13">
    <source>
        <dbReference type="EMBL" id="CAG1968969.1"/>
    </source>
</evidence>
<dbReference type="GO" id="GO:0033179">
    <property type="term" value="C:proton-transporting V-type ATPase, V0 domain"/>
    <property type="evidence" value="ECO:0007669"/>
    <property type="project" value="InterPro"/>
</dbReference>
<feature type="transmembrane region" description="Helical" evidence="10">
    <location>
        <begin position="363"/>
        <end position="383"/>
    </location>
</feature>
<gene>
    <name evidence="14" type="ORF">FUG_LOCUS511943</name>
    <name evidence="13" type="ORF">MDCFG202_LOCUS63546</name>
</gene>
<feature type="domain" description="6-phosphogluconate dehydrogenase NADP-binding" evidence="11">
    <location>
        <begin position="7"/>
        <end position="161"/>
    </location>
</feature>
<dbReference type="EMBL" id="CAAKMV010000174">
    <property type="protein sequence ID" value="VIO63427.1"/>
    <property type="molecule type" value="Genomic_DNA"/>
</dbReference>
<evidence type="ECO:0008006" key="15">
    <source>
        <dbReference type="Google" id="ProtNLM"/>
    </source>
</evidence>
<dbReference type="SUPFAM" id="SSF48179">
    <property type="entry name" value="6-phosphogluconate dehydrogenase C-terminal domain-like"/>
    <property type="match status" value="1"/>
</dbReference>
<sequence>MAPTLLWIGLGNMGRGMSKNIVEKGNLEGPLLLYNRSVKRTTDFSATLPNGKTEVIESLADGVARADIIFSCIANDEAVQETYKTMLESDVKGKFFIESSTIHPETTEAIAKDVIAKGAEFVAAPVFGAPEMAEAGQLVGVLAGPAASVTKAKAWFQGVTSKGVIDLSDKPYSKALTLKVLGNTFILNMAEQLAEAHVAAEKTGLGTEAIHQFVQSVFGGPYAAYSERMLSGDYYKHDEPLFAVELARKDARHAMSLAKSAGVQLRNVEAADAHLAMAFEHVGPSADMAGIYGAVRKESGLDLLSQSSDATNLATSSQSSTTSTLEKAHYPRNSLNHFPKSIRQSSCRQDNTQTSTAIMAQGYAVFIGLAVIAVLCVASWFFAPKGENQVLWRSSAILAIVSCYLMWAITFLAQLHPLIAPRKGGIREEYLD</sequence>
<evidence type="ECO:0000313" key="14">
    <source>
        <dbReference type="EMBL" id="VIO63427.1"/>
    </source>
</evidence>
<proteinExistence type="inferred from homology"/>
<evidence type="ECO:0000256" key="9">
    <source>
        <dbReference type="ARBA" id="ARBA00023136"/>
    </source>
</evidence>
<comment type="subcellular location">
    <subcellularLocation>
        <location evidence="1">Membrane</location>
        <topology evidence="1">Multi-pass membrane protein</topology>
    </subcellularLocation>
</comment>
<dbReference type="EMBL" id="CAJPIJ010000078">
    <property type="protein sequence ID" value="CAG1968969.1"/>
    <property type="molecule type" value="Genomic_DNA"/>
</dbReference>
<dbReference type="PANTHER" id="PTHR43580:SF3">
    <property type="entry name" value="6-PHOSPHOGLUCONATE DEHYDROGENASE FAMILY PROTEIN (AFU_ORTHOLOGUE AFUA_2G11600)"/>
    <property type="match status" value="1"/>
</dbReference>
<dbReference type="Proteomes" id="UP000746612">
    <property type="component" value="Unassembled WGS sequence"/>
</dbReference>
<accession>A0A4E9ELP6</accession>
<dbReference type="GO" id="GO:0046961">
    <property type="term" value="F:proton-transporting ATPase activity, rotational mechanism"/>
    <property type="evidence" value="ECO:0007669"/>
    <property type="project" value="InterPro"/>
</dbReference>
<keyword evidence="8" id="KW-0406">Ion transport</keyword>
<keyword evidence="4" id="KW-0813">Transport</keyword>
<evidence type="ECO:0000256" key="7">
    <source>
        <dbReference type="ARBA" id="ARBA00022989"/>
    </source>
</evidence>
<comment type="similarity">
    <text evidence="3">Belongs to the V-ATPase e1/e2 subunit family.</text>
</comment>
<reference evidence="14" key="1">
    <citation type="submission" date="2019-04" db="EMBL/GenBank/DDBJ databases">
        <authorList>
            <person name="Melise S."/>
            <person name="Noan J."/>
            <person name="Okalmin O."/>
        </authorList>
    </citation>
    <scope>NUCLEOTIDE SEQUENCE</scope>
    <source>
        <strain evidence="14">FN9</strain>
    </source>
</reference>
<evidence type="ECO:0000256" key="5">
    <source>
        <dbReference type="ARBA" id="ARBA00022692"/>
    </source>
</evidence>
<dbReference type="Pfam" id="PF03446">
    <property type="entry name" value="NAD_binding_2"/>
    <property type="match status" value="1"/>
</dbReference>
<evidence type="ECO:0000259" key="12">
    <source>
        <dbReference type="Pfam" id="PF14833"/>
    </source>
</evidence>
<evidence type="ECO:0000256" key="8">
    <source>
        <dbReference type="ARBA" id="ARBA00023065"/>
    </source>
</evidence>
<dbReference type="InterPro" id="IPR006115">
    <property type="entry name" value="6PGDH_NADP-bd"/>
</dbReference>
<protein>
    <recommendedName>
        <fullName evidence="15">6-phosphogluconate dehydrogenase NADP-binding domain-containing protein</fullName>
    </recommendedName>
</protein>
<dbReference type="AlphaFoldDB" id="A0A4E9ELP6"/>
<dbReference type="Gene3D" id="1.10.1040.10">
    <property type="entry name" value="N-(1-d-carboxylethyl)-l-norvaline Dehydrogenase, domain 2"/>
    <property type="match status" value="1"/>
</dbReference>
<evidence type="ECO:0000256" key="2">
    <source>
        <dbReference type="ARBA" id="ARBA00007598"/>
    </source>
</evidence>
<dbReference type="Pfam" id="PF14833">
    <property type="entry name" value="NAD_binding_11"/>
    <property type="match status" value="1"/>
</dbReference>
<evidence type="ECO:0000256" key="1">
    <source>
        <dbReference type="ARBA" id="ARBA00004141"/>
    </source>
</evidence>
<evidence type="ECO:0000256" key="10">
    <source>
        <dbReference type="SAM" id="Phobius"/>
    </source>
</evidence>